<dbReference type="PANTHER" id="PTHR47019:SF1">
    <property type="entry name" value="LIPID II FLIPPASE MURJ"/>
    <property type="match status" value="1"/>
</dbReference>
<protein>
    <submittedName>
        <fullName evidence="9">Virulence factor mviN</fullName>
    </submittedName>
</protein>
<evidence type="ECO:0000256" key="1">
    <source>
        <dbReference type="ARBA" id="ARBA00004651"/>
    </source>
</evidence>
<dbReference type="GO" id="GO:0015648">
    <property type="term" value="F:lipid-linked peptidoglycan transporter activity"/>
    <property type="evidence" value="ECO:0007669"/>
    <property type="project" value="TreeGrafter"/>
</dbReference>
<comment type="subcellular location">
    <subcellularLocation>
        <location evidence="1">Cell membrane</location>
        <topology evidence="1">Multi-pass membrane protein</topology>
    </subcellularLocation>
</comment>
<feature type="transmembrane region" description="Helical" evidence="8">
    <location>
        <begin position="180"/>
        <end position="202"/>
    </location>
</feature>
<proteinExistence type="predicted"/>
<keyword evidence="6 8" id="KW-1133">Transmembrane helix</keyword>
<dbReference type="GO" id="GO:0034204">
    <property type="term" value="P:lipid translocation"/>
    <property type="evidence" value="ECO:0007669"/>
    <property type="project" value="TreeGrafter"/>
</dbReference>
<feature type="transmembrane region" description="Helical" evidence="8">
    <location>
        <begin position="372"/>
        <end position="392"/>
    </location>
</feature>
<name>A0A367ZUZ4_9BACT</name>
<gene>
    <name evidence="9" type="ORF">OZSIB_0801</name>
</gene>
<evidence type="ECO:0000256" key="4">
    <source>
        <dbReference type="ARBA" id="ARBA00022960"/>
    </source>
</evidence>
<dbReference type="PANTHER" id="PTHR47019">
    <property type="entry name" value="LIPID II FLIPPASE MURJ"/>
    <property type="match status" value="1"/>
</dbReference>
<dbReference type="GO" id="GO:0005886">
    <property type="term" value="C:plasma membrane"/>
    <property type="evidence" value="ECO:0007669"/>
    <property type="project" value="UniProtKB-SubCell"/>
</dbReference>
<feature type="transmembrane region" description="Helical" evidence="8">
    <location>
        <begin position="347"/>
        <end position="365"/>
    </location>
</feature>
<feature type="transmembrane region" description="Helical" evidence="8">
    <location>
        <begin position="265"/>
        <end position="285"/>
    </location>
</feature>
<feature type="transmembrane region" description="Helical" evidence="8">
    <location>
        <begin position="306"/>
        <end position="327"/>
    </location>
</feature>
<keyword evidence="7 8" id="KW-0472">Membrane</keyword>
<dbReference type="GO" id="GO:0009252">
    <property type="term" value="P:peptidoglycan biosynthetic process"/>
    <property type="evidence" value="ECO:0007669"/>
    <property type="project" value="UniProtKB-KW"/>
</dbReference>
<feature type="transmembrane region" description="Helical" evidence="8">
    <location>
        <begin position="50"/>
        <end position="67"/>
    </location>
</feature>
<dbReference type="InterPro" id="IPR004268">
    <property type="entry name" value="MurJ"/>
</dbReference>
<evidence type="ECO:0000313" key="9">
    <source>
        <dbReference type="EMBL" id="RCK81667.1"/>
    </source>
</evidence>
<evidence type="ECO:0000256" key="2">
    <source>
        <dbReference type="ARBA" id="ARBA00022475"/>
    </source>
</evidence>
<sequence length="512" mass="55526">MRRAFGLLAFLTLLSRFSGFIRVAVFASFFGRGPESDVFLTALLVPELMYRFLSEGLVASAAIPLFVRQRGAPDRERTTFWSIFWTVSAAAGVATAILAIWAEPLCAALVPGFSAERLGTLARLWRLIAPYVLLSAQTAVMTAFLNARQVFGPPGLGPLLVNLTIIAAILGTRGGNLEAIALSVTLGALLQMAWLGWLVRAHGVSLAQAFDRRHLSFPLMREFAEQVAPVALWLFLTPIVPVYERYLLSSEAVGSVTILNYNEKLLNLPLGIISISLATVLFPNLSEIRPEERPRLLRRGIWALTALLLPIFLTIQAGSATIVATVYQRGRFALAETDLTAAFFRAYAWWLLPTSICLLLNRALFASGSFRFPFVAGLTAIILQIGLDTWMVPRWGPPSVGWGAAWAANIQMFLLFAGLWWSGGIGDWSGALVPAAAGLLVSLLAAGPQAAAFPALTAWIGWSDKWALLALLTGWWGGLQSATALLVWPFWAQDREGVASEPPSSPAPPSQD</sequence>
<accession>A0A367ZUZ4</accession>
<feature type="transmembrane region" description="Helical" evidence="8">
    <location>
        <begin position="156"/>
        <end position="174"/>
    </location>
</feature>
<comment type="caution">
    <text evidence="9">The sequence shown here is derived from an EMBL/GenBank/DDBJ whole genome shotgun (WGS) entry which is preliminary data.</text>
</comment>
<evidence type="ECO:0000256" key="3">
    <source>
        <dbReference type="ARBA" id="ARBA00022692"/>
    </source>
</evidence>
<evidence type="ECO:0000256" key="7">
    <source>
        <dbReference type="ARBA" id="ARBA00023136"/>
    </source>
</evidence>
<organism evidence="9 10">
    <name type="scientific">Candidatus Ozemobacter sibiricus</name>
    <dbReference type="NCBI Taxonomy" id="2268124"/>
    <lineage>
        <taxon>Bacteria</taxon>
        <taxon>Candidatus Ozemobacteria</taxon>
        <taxon>Candidatus Ozemobacterales</taxon>
        <taxon>Candidatus Ozemobacteraceae</taxon>
        <taxon>Candidatus Ozemobacter</taxon>
    </lineage>
</organism>
<feature type="transmembrane region" description="Helical" evidence="8">
    <location>
        <begin position="404"/>
        <end position="421"/>
    </location>
</feature>
<dbReference type="PRINTS" id="PR01806">
    <property type="entry name" value="VIRFACTRMVIN"/>
</dbReference>
<feature type="transmembrane region" description="Helical" evidence="8">
    <location>
        <begin position="466"/>
        <end position="488"/>
    </location>
</feature>
<keyword evidence="4" id="KW-0133">Cell shape</keyword>
<feature type="transmembrane region" description="Helical" evidence="8">
    <location>
        <begin position="428"/>
        <end position="446"/>
    </location>
</feature>
<dbReference type="AlphaFoldDB" id="A0A367ZUZ4"/>
<reference evidence="9 10" key="1">
    <citation type="submission" date="2018-05" db="EMBL/GenBank/DDBJ databases">
        <title>A metagenomic window into the 2 km-deep terrestrial subsurface aquifer revealed taxonomically and functionally diverse microbial community comprising novel uncultured bacterial lineages.</title>
        <authorList>
            <person name="Kadnikov V.V."/>
            <person name="Mardanov A.V."/>
            <person name="Beletsky A.V."/>
            <person name="Banks D."/>
            <person name="Pimenov N.V."/>
            <person name="Frank Y.A."/>
            <person name="Karnachuk O.V."/>
            <person name="Ravin N.V."/>
        </authorList>
    </citation>
    <scope>NUCLEOTIDE SEQUENCE [LARGE SCALE GENOMIC DNA]</scope>
    <source>
        <strain evidence="9">BY5</strain>
    </source>
</reference>
<keyword evidence="2" id="KW-1003">Cell membrane</keyword>
<evidence type="ECO:0000256" key="8">
    <source>
        <dbReference type="SAM" id="Phobius"/>
    </source>
</evidence>
<dbReference type="GO" id="GO:0008360">
    <property type="term" value="P:regulation of cell shape"/>
    <property type="evidence" value="ECO:0007669"/>
    <property type="project" value="UniProtKB-KW"/>
</dbReference>
<feature type="transmembrane region" description="Helical" evidence="8">
    <location>
        <begin position="79"/>
        <end position="102"/>
    </location>
</feature>
<evidence type="ECO:0000256" key="5">
    <source>
        <dbReference type="ARBA" id="ARBA00022984"/>
    </source>
</evidence>
<dbReference type="Pfam" id="PF03023">
    <property type="entry name" value="MurJ"/>
    <property type="match status" value="1"/>
</dbReference>
<evidence type="ECO:0000313" key="10">
    <source>
        <dbReference type="Proteomes" id="UP000252355"/>
    </source>
</evidence>
<keyword evidence="3 8" id="KW-0812">Transmembrane</keyword>
<dbReference type="EMBL" id="QOQW01000001">
    <property type="protein sequence ID" value="RCK81667.1"/>
    <property type="molecule type" value="Genomic_DNA"/>
</dbReference>
<evidence type="ECO:0000256" key="6">
    <source>
        <dbReference type="ARBA" id="ARBA00022989"/>
    </source>
</evidence>
<dbReference type="InterPro" id="IPR051050">
    <property type="entry name" value="Lipid_II_flippase_MurJ/MviN"/>
</dbReference>
<dbReference type="Proteomes" id="UP000252355">
    <property type="component" value="Unassembled WGS sequence"/>
</dbReference>
<keyword evidence="5" id="KW-0573">Peptidoglycan synthesis</keyword>